<sequence length="588" mass="66221">MVCANVVVVLQVFLLDNLDLGIFSKSHSVLPRIPEFHPESFRRMLAMAADPVKGTTSYAHANLRDASTVCYTRHKFPPSAPPFATTNRLTRRSGMPMAGHPPNTTPVMHGQTEVLTPTGPAPGPLHFAKYLRDKYPHLVADEITMILKQHNARGIMHLTQATNKIQQALLEAKNGLQMGFYTFSDKVIKSVTNRCVCCRARGFTECPESALPATSKSVRFRTLVAGKIQGQRLELSDCEATSPLPPAGMRKRAMDAHDSTSNSKKSSSRASSNALNYFKSTLMSIAQMYADLPVNTPFTVFGQCCTNLHKRKYIFQHGFATDPWVNGVVPHPPHMPTTDLIVAHFTQLPTQDLQSPRLICVTGMALREQLVGMQHLHHELVSIIMRRYSQSDQEANSKCPYMNWRHNMEPEFATIVLADHEYLTNISIQKQLVGNEIPYDITSCQMFFLPIPSEDGWIILMWDMLSRKLHVLDPLTRGGGPSDATKDKHELIAWKLHHALFQCLNEYYAGWPTQDGQWATKYPVVAEENFDTQETGACVLHIARHYDGQKLKIPLTKVYNKGTRLWKSWPITMLKELSPPTNDILIIR</sequence>
<proteinExistence type="predicted"/>
<reference evidence="3" key="1">
    <citation type="journal article" date="2013" name="Nature">
        <title>Draft genome of the wheat A-genome progenitor Triticum urartu.</title>
        <authorList>
            <person name="Ling H.Q."/>
            <person name="Zhao S."/>
            <person name="Liu D."/>
            <person name="Wang J."/>
            <person name="Sun H."/>
            <person name="Zhang C."/>
            <person name="Fan H."/>
            <person name="Li D."/>
            <person name="Dong L."/>
            <person name="Tao Y."/>
            <person name="Gao C."/>
            <person name="Wu H."/>
            <person name="Li Y."/>
            <person name="Cui Y."/>
            <person name="Guo X."/>
            <person name="Zheng S."/>
            <person name="Wang B."/>
            <person name="Yu K."/>
            <person name="Liang Q."/>
            <person name="Yang W."/>
            <person name="Lou X."/>
            <person name="Chen J."/>
            <person name="Feng M."/>
            <person name="Jian J."/>
            <person name="Zhang X."/>
            <person name="Luo G."/>
            <person name="Jiang Y."/>
            <person name="Liu J."/>
            <person name="Wang Z."/>
            <person name="Sha Y."/>
            <person name="Zhang B."/>
            <person name="Wu H."/>
            <person name="Tang D."/>
            <person name="Shen Q."/>
            <person name="Xue P."/>
            <person name="Zou S."/>
            <person name="Wang X."/>
            <person name="Liu X."/>
            <person name="Wang F."/>
            <person name="Yang Y."/>
            <person name="An X."/>
            <person name="Dong Z."/>
            <person name="Zhang K."/>
            <person name="Zhang X."/>
            <person name="Luo M.C."/>
            <person name="Dvorak J."/>
            <person name="Tong Y."/>
            <person name="Wang J."/>
            <person name="Yang H."/>
            <person name="Li Z."/>
            <person name="Wang D."/>
            <person name="Zhang A."/>
            <person name="Wang J."/>
        </authorList>
    </citation>
    <scope>NUCLEOTIDE SEQUENCE</scope>
    <source>
        <strain evidence="3">cv. G1812</strain>
    </source>
</reference>
<dbReference type="Gramene" id="TuG1812G0700001811.01.T01">
    <property type="protein sequence ID" value="TuG1812G0700001811.01.T01"/>
    <property type="gene ID" value="TuG1812G0700001811.01"/>
</dbReference>
<feature type="compositionally biased region" description="Low complexity" evidence="1">
    <location>
        <begin position="259"/>
        <end position="269"/>
    </location>
</feature>
<evidence type="ECO:0000313" key="2">
    <source>
        <dbReference type="EnsemblPlants" id="TuG1812G0700001811.01.T01"/>
    </source>
</evidence>
<accession>A0A8R7R183</accession>
<organism evidence="2 3">
    <name type="scientific">Triticum urartu</name>
    <name type="common">Red wild einkorn</name>
    <name type="synonym">Crithodium urartu</name>
    <dbReference type="NCBI Taxonomy" id="4572"/>
    <lineage>
        <taxon>Eukaryota</taxon>
        <taxon>Viridiplantae</taxon>
        <taxon>Streptophyta</taxon>
        <taxon>Embryophyta</taxon>
        <taxon>Tracheophyta</taxon>
        <taxon>Spermatophyta</taxon>
        <taxon>Magnoliopsida</taxon>
        <taxon>Liliopsida</taxon>
        <taxon>Poales</taxon>
        <taxon>Poaceae</taxon>
        <taxon>BOP clade</taxon>
        <taxon>Pooideae</taxon>
        <taxon>Triticodae</taxon>
        <taxon>Triticeae</taxon>
        <taxon>Triticinae</taxon>
        <taxon>Triticum</taxon>
    </lineage>
</organism>
<reference evidence="2" key="2">
    <citation type="submission" date="2018-03" db="EMBL/GenBank/DDBJ databases">
        <title>The Triticum urartu genome reveals the dynamic nature of wheat genome evolution.</title>
        <authorList>
            <person name="Ling H."/>
            <person name="Ma B."/>
            <person name="Shi X."/>
            <person name="Liu H."/>
            <person name="Dong L."/>
            <person name="Sun H."/>
            <person name="Cao Y."/>
            <person name="Gao Q."/>
            <person name="Zheng S."/>
            <person name="Li Y."/>
            <person name="Yu Y."/>
            <person name="Du H."/>
            <person name="Qi M."/>
            <person name="Li Y."/>
            <person name="Yu H."/>
            <person name="Cui Y."/>
            <person name="Wang N."/>
            <person name="Chen C."/>
            <person name="Wu H."/>
            <person name="Zhao Y."/>
            <person name="Zhang J."/>
            <person name="Li Y."/>
            <person name="Zhou W."/>
            <person name="Zhang B."/>
            <person name="Hu W."/>
            <person name="Eijk M."/>
            <person name="Tang J."/>
            <person name="Witsenboer H."/>
            <person name="Zhao S."/>
            <person name="Li Z."/>
            <person name="Zhang A."/>
            <person name="Wang D."/>
            <person name="Liang C."/>
        </authorList>
    </citation>
    <scope>NUCLEOTIDE SEQUENCE [LARGE SCALE GENOMIC DNA]</scope>
    <source>
        <strain evidence="2">cv. G1812</strain>
    </source>
</reference>
<dbReference type="AlphaFoldDB" id="A0A8R7R183"/>
<name>A0A8R7R183_TRIUA</name>
<feature type="region of interest" description="Disordered" evidence="1">
    <location>
        <begin position="238"/>
        <end position="269"/>
    </location>
</feature>
<evidence type="ECO:0000313" key="3">
    <source>
        <dbReference type="Proteomes" id="UP000015106"/>
    </source>
</evidence>
<dbReference type="Proteomes" id="UP000015106">
    <property type="component" value="Chromosome 7"/>
</dbReference>
<protein>
    <submittedName>
        <fullName evidence="2">Uncharacterized protein</fullName>
    </submittedName>
</protein>
<evidence type="ECO:0000256" key="1">
    <source>
        <dbReference type="SAM" id="MobiDB-lite"/>
    </source>
</evidence>
<keyword evidence="3" id="KW-1185">Reference proteome</keyword>
<reference evidence="2" key="3">
    <citation type="submission" date="2022-06" db="UniProtKB">
        <authorList>
            <consortium name="EnsemblPlants"/>
        </authorList>
    </citation>
    <scope>IDENTIFICATION</scope>
</reference>
<dbReference type="EnsemblPlants" id="TuG1812G0700001811.01.T01">
    <property type="protein sequence ID" value="TuG1812G0700001811.01.T01"/>
    <property type="gene ID" value="TuG1812G0700001811.01"/>
</dbReference>